<sequence length="143" mass="16397">MNIIDELDHEEMARIESMRMLPEFSPGDKIAVRTIITEGEKSRIQSYEGICIARSGRGINKNFTVRKISYGEGINRLFPLYSPMIQDITVIRRGKVRRSKLYYLQDLRGKAARITENTGKRAKALNEKAHKSVAPKDKDLIIF</sequence>
<comment type="similarity">
    <text evidence="1 5 6">Belongs to the bacterial ribosomal protein bL19 family.</text>
</comment>
<dbReference type="GO" id="GO:0006412">
    <property type="term" value="P:translation"/>
    <property type="evidence" value="ECO:0007669"/>
    <property type="project" value="UniProtKB-UniRule"/>
</dbReference>
<protein>
    <recommendedName>
        <fullName evidence="4 5">Large ribosomal subunit protein bL19</fullName>
    </recommendedName>
</protein>
<accession>A0A3R7NJS6</accession>
<evidence type="ECO:0000256" key="6">
    <source>
        <dbReference type="RuleBase" id="RU000559"/>
    </source>
</evidence>
<proteinExistence type="inferred from homology"/>
<dbReference type="SUPFAM" id="SSF50104">
    <property type="entry name" value="Translation proteins SH3-like domain"/>
    <property type="match status" value="1"/>
</dbReference>
<organism evidence="7 8">
    <name type="scientific">Candidatus Liberibacter solanacearum</name>
    <dbReference type="NCBI Taxonomy" id="556287"/>
    <lineage>
        <taxon>Bacteria</taxon>
        <taxon>Pseudomonadati</taxon>
        <taxon>Pseudomonadota</taxon>
        <taxon>Alphaproteobacteria</taxon>
        <taxon>Hyphomicrobiales</taxon>
        <taxon>Rhizobiaceae</taxon>
        <taxon>Liberibacter</taxon>
    </lineage>
</organism>
<evidence type="ECO:0000313" key="7">
    <source>
        <dbReference type="EMBL" id="RPD37723.1"/>
    </source>
</evidence>
<dbReference type="NCBIfam" id="TIGR01024">
    <property type="entry name" value="rplS_bact"/>
    <property type="match status" value="1"/>
</dbReference>
<dbReference type="AlphaFoldDB" id="A0A3R7NJS6"/>
<evidence type="ECO:0000256" key="5">
    <source>
        <dbReference type="HAMAP-Rule" id="MF_00402"/>
    </source>
</evidence>
<keyword evidence="2 5" id="KW-0689">Ribosomal protein</keyword>
<dbReference type="Gene3D" id="2.30.30.790">
    <property type="match status" value="1"/>
</dbReference>
<reference evidence="7 8" key="1">
    <citation type="submission" date="2018-11" db="EMBL/GenBank/DDBJ databases">
        <title>Genome Analysis of Haplotype D of Candidatus Liberibacter Solanacearum.</title>
        <authorList>
            <person name="Katsir L."/>
            <person name="Ruan Z."/>
            <person name="Santos Garcia D."/>
            <person name="Piasezky A."/>
            <person name="Jiang J."/>
            <person name="Sela N."/>
            <person name="Freilich S."/>
            <person name="Bahar O."/>
        </authorList>
    </citation>
    <scope>NUCLEOTIDE SEQUENCE [LARGE SCALE GENOMIC DNA]</scope>
    <source>
        <strain evidence="8">haplotype D1</strain>
    </source>
</reference>
<dbReference type="RefSeq" id="WP_103846910.1">
    <property type="nucleotide sequence ID" value="NZ_PKRU02000003.1"/>
</dbReference>
<comment type="caution">
    <text evidence="7">The sequence shown here is derived from an EMBL/GenBank/DDBJ whole genome shotgun (WGS) entry which is preliminary data.</text>
</comment>
<keyword evidence="3 5" id="KW-0687">Ribonucleoprotein</keyword>
<gene>
    <name evidence="5" type="primary">rplS</name>
    <name evidence="7" type="ORF">C0030_000740</name>
</gene>
<dbReference type="PRINTS" id="PR00061">
    <property type="entry name" value="RIBOSOMALL19"/>
</dbReference>
<evidence type="ECO:0000256" key="3">
    <source>
        <dbReference type="ARBA" id="ARBA00023274"/>
    </source>
</evidence>
<evidence type="ECO:0000256" key="2">
    <source>
        <dbReference type="ARBA" id="ARBA00022980"/>
    </source>
</evidence>
<dbReference type="InterPro" id="IPR038657">
    <property type="entry name" value="Ribosomal_bL19_sf"/>
</dbReference>
<dbReference type="HAMAP" id="MF_00402">
    <property type="entry name" value="Ribosomal_bL19"/>
    <property type="match status" value="1"/>
</dbReference>
<dbReference type="EMBL" id="PKRU02000003">
    <property type="protein sequence ID" value="RPD37723.1"/>
    <property type="molecule type" value="Genomic_DNA"/>
</dbReference>
<dbReference type="Proteomes" id="UP000236895">
    <property type="component" value="Unassembled WGS sequence"/>
</dbReference>
<dbReference type="GO" id="GO:0022625">
    <property type="term" value="C:cytosolic large ribosomal subunit"/>
    <property type="evidence" value="ECO:0007669"/>
    <property type="project" value="TreeGrafter"/>
</dbReference>
<dbReference type="InterPro" id="IPR008991">
    <property type="entry name" value="Translation_prot_SH3-like_sf"/>
</dbReference>
<evidence type="ECO:0000256" key="4">
    <source>
        <dbReference type="ARBA" id="ARBA00035171"/>
    </source>
</evidence>
<dbReference type="GO" id="GO:0003735">
    <property type="term" value="F:structural constituent of ribosome"/>
    <property type="evidence" value="ECO:0007669"/>
    <property type="project" value="InterPro"/>
</dbReference>
<name>A0A3R7NJS6_9HYPH</name>
<comment type="function">
    <text evidence="5 6">This protein is located at the 30S-50S ribosomal subunit interface and may play a role in the structure and function of the aminoacyl-tRNA binding site.</text>
</comment>
<evidence type="ECO:0000313" key="8">
    <source>
        <dbReference type="Proteomes" id="UP000236895"/>
    </source>
</evidence>
<dbReference type="InterPro" id="IPR001857">
    <property type="entry name" value="Ribosomal_bL19"/>
</dbReference>
<dbReference type="Pfam" id="PF01245">
    <property type="entry name" value="Ribosomal_L19"/>
    <property type="match status" value="1"/>
</dbReference>
<dbReference type="PANTHER" id="PTHR15680">
    <property type="entry name" value="RIBOSOMAL PROTEIN L19"/>
    <property type="match status" value="1"/>
</dbReference>
<dbReference type="PIRSF" id="PIRSF002191">
    <property type="entry name" value="Ribosomal_L19"/>
    <property type="match status" value="1"/>
</dbReference>
<evidence type="ECO:0000256" key="1">
    <source>
        <dbReference type="ARBA" id="ARBA00005781"/>
    </source>
</evidence>
<dbReference type="PANTHER" id="PTHR15680:SF9">
    <property type="entry name" value="LARGE RIBOSOMAL SUBUNIT PROTEIN BL19M"/>
    <property type="match status" value="1"/>
</dbReference>